<accession>U2FV11</accession>
<evidence type="ECO:0000313" key="1">
    <source>
        <dbReference type="EMBL" id="ERJ19764.1"/>
    </source>
</evidence>
<dbReference type="EMBL" id="AFNV02000007">
    <property type="protein sequence ID" value="ERJ19764.1"/>
    <property type="molecule type" value="Genomic_DNA"/>
</dbReference>
<proteinExistence type="predicted"/>
<dbReference type="OrthoDB" id="129597at2"/>
<dbReference type="InterPro" id="IPR010982">
    <property type="entry name" value="Lambda_DNA-bd_dom_sf"/>
</dbReference>
<comment type="caution">
    <text evidence="1">The sequence shown here is derived from an EMBL/GenBank/DDBJ whole genome shotgun (WGS) entry which is preliminary data.</text>
</comment>
<dbReference type="AlphaFoldDB" id="U2FV11"/>
<reference evidence="1 2" key="2">
    <citation type="journal article" date="2013" name="PLoS ONE">
        <title>INDIGO - INtegrated Data Warehouse of MIcrobial GenOmes with Examples from the Red Sea Extremophiles.</title>
        <authorList>
            <person name="Alam I."/>
            <person name="Antunes A."/>
            <person name="Kamau A.A."/>
            <person name="Ba Alawi W."/>
            <person name="Kalkatawi M."/>
            <person name="Stingl U."/>
            <person name="Bajic V.B."/>
        </authorList>
    </citation>
    <scope>NUCLEOTIDE SEQUENCE [LARGE SCALE GENOMIC DNA]</scope>
    <source>
        <strain evidence="1 2">E1L3A</strain>
    </source>
</reference>
<name>U2FV11_9GAMM</name>
<dbReference type="SUPFAM" id="SSF47413">
    <property type="entry name" value="lambda repressor-like DNA-binding domains"/>
    <property type="match status" value="1"/>
</dbReference>
<dbReference type="GO" id="GO:0003677">
    <property type="term" value="F:DNA binding"/>
    <property type="evidence" value="ECO:0007669"/>
    <property type="project" value="InterPro"/>
</dbReference>
<dbReference type="CDD" id="cd00093">
    <property type="entry name" value="HTH_XRE"/>
    <property type="match status" value="1"/>
</dbReference>
<dbReference type="STRING" id="1033802.SSPSH_001225"/>
<dbReference type="InterPro" id="IPR001387">
    <property type="entry name" value="Cro/C1-type_HTH"/>
</dbReference>
<dbReference type="Gene3D" id="1.10.260.40">
    <property type="entry name" value="lambda repressor-like DNA-binding domains"/>
    <property type="match status" value="1"/>
</dbReference>
<dbReference type="Proteomes" id="UP000006242">
    <property type="component" value="Unassembled WGS sequence"/>
</dbReference>
<evidence type="ECO:0000313" key="2">
    <source>
        <dbReference type="Proteomes" id="UP000006242"/>
    </source>
</evidence>
<protein>
    <submittedName>
        <fullName evidence="1">Uncharacterized protein</fullName>
    </submittedName>
</protein>
<reference evidence="1 2" key="1">
    <citation type="journal article" date="2011" name="J. Bacteriol.">
        <title>Genome sequence of Salinisphaera shabanensis, a gammaproteobacterium from the harsh, variable environment of the brine-seawater interface of the Shaban Deep in the Red Sea.</title>
        <authorList>
            <person name="Antunes A."/>
            <person name="Alam I."/>
            <person name="Bajic V.B."/>
            <person name="Stingl U."/>
        </authorList>
    </citation>
    <scope>NUCLEOTIDE SEQUENCE [LARGE SCALE GENOMIC DNA]</scope>
    <source>
        <strain evidence="1 2">E1L3A</strain>
    </source>
</reference>
<dbReference type="RefSeq" id="WP_006915048.1">
    <property type="nucleotide sequence ID" value="NZ_AFNV02000007.1"/>
</dbReference>
<keyword evidence="2" id="KW-1185">Reference proteome</keyword>
<organism evidence="1 2">
    <name type="scientific">Salinisphaera shabanensis E1L3A</name>
    <dbReference type="NCBI Taxonomy" id="1033802"/>
    <lineage>
        <taxon>Bacteria</taxon>
        <taxon>Pseudomonadati</taxon>
        <taxon>Pseudomonadota</taxon>
        <taxon>Gammaproteobacteria</taxon>
        <taxon>Salinisphaerales</taxon>
        <taxon>Salinisphaeraceae</taxon>
        <taxon>Salinisphaera</taxon>
    </lineage>
</organism>
<sequence>MKKSISLDPGRIRYWREQRGLTQQALGDEVLGWGKPASRLRRIQAWERTGRVWDRLAANLAQALDVGLADLEYSDADIAGLWLCWCNRSLPPRSAVLQSSLHGAFDHIRSQIEHTSDRHQRLQATLVDADTLFRIELLATGPAGLVPIEPLFLRRVRWTARHGLLWRRPSPLERQGLRRLFDQAIHTHPSIEPRNVHALR</sequence>
<gene>
    <name evidence="1" type="ORF">SSPSH_001225</name>
</gene>